<protein>
    <submittedName>
        <fullName evidence="2">Uncharacterized protein</fullName>
    </submittedName>
</protein>
<feature type="compositionally biased region" description="Basic and acidic residues" evidence="1">
    <location>
        <begin position="7"/>
        <end position="21"/>
    </location>
</feature>
<feature type="region of interest" description="Disordered" evidence="1">
    <location>
        <begin position="1"/>
        <end position="21"/>
    </location>
</feature>
<evidence type="ECO:0000256" key="1">
    <source>
        <dbReference type="SAM" id="MobiDB-lite"/>
    </source>
</evidence>
<reference evidence="2" key="1">
    <citation type="submission" date="2025-08" db="UniProtKB">
        <authorList>
            <consortium name="Ensembl"/>
        </authorList>
    </citation>
    <scope>IDENTIFICATION</scope>
</reference>
<organism evidence="2 3">
    <name type="scientific">Astyanax mexicanus</name>
    <name type="common">Blind cave fish</name>
    <name type="synonym">Astyanax fasciatus mexicanus</name>
    <dbReference type="NCBI Taxonomy" id="7994"/>
    <lineage>
        <taxon>Eukaryota</taxon>
        <taxon>Metazoa</taxon>
        <taxon>Chordata</taxon>
        <taxon>Craniata</taxon>
        <taxon>Vertebrata</taxon>
        <taxon>Euteleostomi</taxon>
        <taxon>Actinopterygii</taxon>
        <taxon>Neopterygii</taxon>
        <taxon>Teleostei</taxon>
        <taxon>Ostariophysi</taxon>
        <taxon>Characiformes</taxon>
        <taxon>Characoidei</taxon>
        <taxon>Acestrorhamphidae</taxon>
        <taxon>Acestrorhamphinae</taxon>
        <taxon>Astyanax</taxon>
    </lineage>
</organism>
<name>A0A8B9HR38_ASTMX</name>
<evidence type="ECO:0000313" key="2">
    <source>
        <dbReference type="Ensembl" id="ENSAMXP00005013597.1"/>
    </source>
</evidence>
<sequence length="52" mass="5675">MGAGASAEEKHSRELEKKLKEDADKDARTVKLLLLGKNTIGPTIDTFLCMSL</sequence>
<dbReference type="Ensembl" id="ENSAMXT00005015070.1">
    <property type="protein sequence ID" value="ENSAMXP00005013597.1"/>
    <property type="gene ID" value="ENSAMXG00005007302.1"/>
</dbReference>
<dbReference type="Proteomes" id="UP000694621">
    <property type="component" value="Unplaced"/>
</dbReference>
<accession>A0A8B9HR38</accession>
<proteinExistence type="predicted"/>
<dbReference type="AlphaFoldDB" id="A0A8B9HR38"/>
<evidence type="ECO:0000313" key="3">
    <source>
        <dbReference type="Proteomes" id="UP000694621"/>
    </source>
</evidence>